<proteinExistence type="predicted"/>
<accession>A0A2I0BEE1</accession>
<protein>
    <submittedName>
        <fullName evidence="2">Uncharacterized protein</fullName>
    </submittedName>
</protein>
<dbReference type="Proteomes" id="UP000236161">
    <property type="component" value="Unassembled WGS sequence"/>
</dbReference>
<sequence>MLTITPHVSELKTFFGDLRGIGAAQSRGPPWITEEKGIAARGHNVNTDSADDYGRERGEREREGGGRKKEAYLGITARRRRRRERQ</sequence>
<evidence type="ECO:0000313" key="2">
    <source>
        <dbReference type="EMBL" id="PKA66126.1"/>
    </source>
</evidence>
<feature type="compositionally biased region" description="Basic and acidic residues" evidence="1">
    <location>
        <begin position="52"/>
        <end position="71"/>
    </location>
</feature>
<keyword evidence="3" id="KW-1185">Reference proteome</keyword>
<evidence type="ECO:0000313" key="3">
    <source>
        <dbReference type="Proteomes" id="UP000236161"/>
    </source>
</evidence>
<evidence type="ECO:0000256" key="1">
    <source>
        <dbReference type="SAM" id="MobiDB-lite"/>
    </source>
</evidence>
<gene>
    <name evidence="2" type="ORF">AXF42_Ash018416</name>
</gene>
<reference evidence="2 3" key="1">
    <citation type="journal article" date="2017" name="Nature">
        <title>The Apostasia genome and the evolution of orchids.</title>
        <authorList>
            <person name="Zhang G.Q."/>
            <person name="Liu K.W."/>
            <person name="Li Z."/>
            <person name="Lohaus R."/>
            <person name="Hsiao Y.Y."/>
            <person name="Niu S.C."/>
            <person name="Wang J.Y."/>
            <person name="Lin Y.C."/>
            <person name="Xu Q."/>
            <person name="Chen L.J."/>
            <person name="Yoshida K."/>
            <person name="Fujiwara S."/>
            <person name="Wang Z.W."/>
            <person name="Zhang Y.Q."/>
            <person name="Mitsuda N."/>
            <person name="Wang M."/>
            <person name="Liu G.H."/>
            <person name="Pecoraro L."/>
            <person name="Huang H.X."/>
            <person name="Xiao X.J."/>
            <person name="Lin M."/>
            <person name="Wu X.Y."/>
            <person name="Wu W.L."/>
            <person name="Chen Y.Y."/>
            <person name="Chang S.B."/>
            <person name="Sakamoto S."/>
            <person name="Ohme-Takagi M."/>
            <person name="Yagi M."/>
            <person name="Zeng S.J."/>
            <person name="Shen C.Y."/>
            <person name="Yeh C.M."/>
            <person name="Luo Y.B."/>
            <person name="Tsai W.C."/>
            <person name="Van de Peer Y."/>
            <person name="Liu Z.J."/>
        </authorList>
    </citation>
    <scope>NUCLEOTIDE SEQUENCE [LARGE SCALE GENOMIC DNA]</scope>
    <source>
        <strain evidence="3">cv. Shenzhen</strain>
        <tissue evidence="2">Stem</tissue>
    </source>
</reference>
<organism evidence="2 3">
    <name type="scientific">Apostasia shenzhenica</name>
    <dbReference type="NCBI Taxonomy" id="1088818"/>
    <lineage>
        <taxon>Eukaryota</taxon>
        <taxon>Viridiplantae</taxon>
        <taxon>Streptophyta</taxon>
        <taxon>Embryophyta</taxon>
        <taxon>Tracheophyta</taxon>
        <taxon>Spermatophyta</taxon>
        <taxon>Magnoliopsida</taxon>
        <taxon>Liliopsida</taxon>
        <taxon>Asparagales</taxon>
        <taxon>Orchidaceae</taxon>
        <taxon>Apostasioideae</taxon>
        <taxon>Apostasia</taxon>
    </lineage>
</organism>
<dbReference type="AlphaFoldDB" id="A0A2I0BEE1"/>
<name>A0A2I0BEE1_9ASPA</name>
<feature type="region of interest" description="Disordered" evidence="1">
    <location>
        <begin position="37"/>
        <end position="86"/>
    </location>
</feature>
<feature type="compositionally biased region" description="Basic residues" evidence="1">
    <location>
        <begin position="77"/>
        <end position="86"/>
    </location>
</feature>
<dbReference type="EMBL" id="KZ451887">
    <property type="protein sequence ID" value="PKA66126.1"/>
    <property type="molecule type" value="Genomic_DNA"/>
</dbReference>